<evidence type="ECO:0000313" key="9">
    <source>
        <dbReference type="Proteomes" id="UP001271007"/>
    </source>
</evidence>
<feature type="transmembrane region" description="Helical" evidence="7">
    <location>
        <begin position="86"/>
        <end position="106"/>
    </location>
</feature>
<dbReference type="GO" id="GO:0035435">
    <property type="term" value="P:phosphate ion transmembrane transport"/>
    <property type="evidence" value="ECO:0007669"/>
    <property type="project" value="TreeGrafter"/>
</dbReference>
<evidence type="ECO:0000256" key="2">
    <source>
        <dbReference type="ARBA" id="ARBA00022448"/>
    </source>
</evidence>
<sequence>MPAALDQFSYIFAIGTFFALLDVYNNGANDVANAWATSVSSRSIPYKWAMVCAFVFETLGATTVGARTADTIKNEIIPIEAFQGNAGVQMLAFTCALAGASMWVMWCTTHSAHVSSSYSLISAVAGVGVATAGASQVNWGWSGGKGLGAIFAGLFMAPCISAGFASTIFMMIKLTVHLRKNPVPWAINTSPFFFLIAGTICALSIVYKGSPNLGLADKPAWFIVAACLGTGGGLALLAFLFFVPYLYVKVVHRDNSLKWWEVIKGPLLWKRNIPESSERARIPNYAVVQHDEEEDLPVVKKVKGDQKTDTDVDIKSSGDRSSDEDITATYAYKDEKTVDPETHQKTYKQLVAEGQERFHARLRKKPGMLGWAMRSLHENQLAEGEIYEIKNMKIFLFKRVPAMIVVALLYGLNYDIHAAQTGVQGTPEAKRMARTYDHAKKYANEVEHTYSFVQIITACTASFAHGANDIGNAAGPWAVIYGAWRTGNAAESESPVPVWQLAVLALTLSVGLITYGFNIMKVMGNKITYHSPSRGCSMELGAAITVLIFSQYSLPVSTSMCITGATVGVGLCNGSFRAVNWQRVGLLGFSWLMTIPIAGTLAGVIMGILLNTPHFTGVGQK</sequence>
<comment type="function">
    <text evidence="7">Sodium-phosphate symporter.</text>
</comment>
<feature type="transmembrane region" description="Helical" evidence="7">
    <location>
        <begin position="498"/>
        <end position="519"/>
    </location>
</feature>
<feature type="transmembrane region" description="Helical" evidence="7">
    <location>
        <begin position="184"/>
        <end position="207"/>
    </location>
</feature>
<evidence type="ECO:0000256" key="4">
    <source>
        <dbReference type="ARBA" id="ARBA00022692"/>
    </source>
</evidence>
<dbReference type="EMBL" id="JAWDJX010000018">
    <property type="protein sequence ID" value="KAK3052875.1"/>
    <property type="molecule type" value="Genomic_DNA"/>
</dbReference>
<comment type="subcellular location">
    <subcellularLocation>
        <location evidence="1 7">Membrane</location>
        <topology evidence="1 7">Multi-pass membrane protein</topology>
    </subcellularLocation>
</comment>
<feature type="transmembrane region" description="Helical" evidence="7">
    <location>
        <begin position="118"/>
        <end position="137"/>
    </location>
</feature>
<organism evidence="8 9">
    <name type="scientific">Extremus antarcticus</name>
    <dbReference type="NCBI Taxonomy" id="702011"/>
    <lineage>
        <taxon>Eukaryota</taxon>
        <taxon>Fungi</taxon>
        <taxon>Dikarya</taxon>
        <taxon>Ascomycota</taxon>
        <taxon>Pezizomycotina</taxon>
        <taxon>Dothideomycetes</taxon>
        <taxon>Dothideomycetidae</taxon>
        <taxon>Mycosphaerellales</taxon>
        <taxon>Extremaceae</taxon>
        <taxon>Extremus</taxon>
    </lineage>
</organism>
<evidence type="ECO:0000256" key="7">
    <source>
        <dbReference type="RuleBase" id="RU363058"/>
    </source>
</evidence>
<dbReference type="Proteomes" id="UP001271007">
    <property type="component" value="Unassembled WGS sequence"/>
</dbReference>
<feature type="transmembrane region" description="Helical" evidence="7">
    <location>
        <begin position="149"/>
        <end position="172"/>
    </location>
</feature>
<reference evidence="8" key="1">
    <citation type="submission" date="2023-04" db="EMBL/GenBank/DDBJ databases">
        <title>Black Yeasts Isolated from many extreme environments.</title>
        <authorList>
            <person name="Coleine C."/>
            <person name="Stajich J.E."/>
            <person name="Selbmann L."/>
        </authorList>
    </citation>
    <scope>NUCLEOTIDE SEQUENCE</scope>
    <source>
        <strain evidence="8">CCFEE 5312</strain>
    </source>
</reference>
<dbReference type="PANTHER" id="PTHR11101">
    <property type="entry name" value="PHOSPHATE TRANSPORTER"/>
    <property type="match status" value="1"/>
</dbReference>
<evidence type="ECO:0000256" key="6">
    <source>
        <dbReference type="ARBA" id="ARBA00023136"/>
    </source>
</evidence>
<name>A0AAJ0DLR7_9PEZI</name>
<dbReference type="GO" id="GO:0005315">
    <property type="term" value="F:phosphate transmembrane transporter activity"/>
    <property type="evidence" value="ECO:0007669"/>
    <property type="project" value="InterPro"/>
</dbReference>
<keyword evidence="9" id="KW-1185">Reference proteome</keyword>
<feature type="transmembrane region" description="Helical" evidence="7">
    <location>
        <begin position="589"/>
        <end position="611"/>
    </location>
</feature>
<protein>
    <recommendedName>
        <fullName evidence="7">Phosphate transporter</fullName>
    </recommendedName>
</protein>
<feature type="transmembrane region" description="Helical" evidence="7">
    <location>
        <begin position="219"/>
        <end position="248"/>
    </location>
</feature>
<keyword evidence="4 7" id="KW-0812">Transmembrane</keyword>
<keyword evidence="2 7" id="KW-0813">Transport</keyword>
<dbReference type="GO" id="GO:0016020">
    <property type="term" value="C:membrane"/>
    <property type="evidence" value="ECO:0007669"/>
    <property type="project" value="UniProtKB-SubCell"/>
</dbReference>
<evidence type="ECO:0000256" key="3">
    <source>
        <dbReference type="ARBA" id="ARBA00022592"/>
    </source>
</evidence>
<gene>
    <name evidence="8" type="ORF">LTR09_005939</name>
</gene>
<feature type="transmembrane region" description="Helical" evidence="7">
    <location>
        <begin position="395"/>
        <end position="412"/>
    </location>
</feature>
<dbReference type="AlphaFoldDB" id="A0AAJ0DLR7"/>
<comment type="similarity">
    <text evidence="7">Belongs to the inorganic phosphate transporter (PiT) (TC 2.A.20) family.</text>
</comment>
<dbReference type="Pfam" id="PF01384">
    <property type="entry name" value="PHO4"/>
    <property type="match status" value="1"/>
</dbReference>
<feature type="transmembrane region" description="Helical" evidence="7">
    <location>
        <begin position="48"/>
        <end position="66"/>
    </location>
</feature>
<accession>A0AAJ0DLR7</accession>
<dbReference type="InterPro" id="IPR001204">
    <property type="entry name" value="Phos_transporter"/>
</dbReference>
<keyword evidence="3 7" id="KW-0592">Phosphate transport</keyword>
<proteinExistence type="inferred from homology"/>
<keyword evidence="5 7" id="KW-1133">Transmembrane helix</keyword>
<evidence type="ECO:0000256" key="1">
    <source>
        <dbReference type="ARBA" id="ARBA00004141"/>
    </source>
</evidence>
<dbReference type="PANTHER" id="PTHR11101:SF57">
    <property type="entry name" value="PHOSPHATE TRANSPORTER"/>
    <property type="match status" value="1"/>
</dbReference>
<keyword evidence="6 7" id="KW-0472">Membrane</keyword>
<evidence type="ECO:0000313" key="8">
    <source>
        <dbReference type="EMBL" id="KAK3052875.1"/>
    </source>
</evidence>
<comment type="caution">
    <text evidence="8">The sequence shown here is derived from an EMBL/GenBank/DDBJ whole genome shotgun (WGS) entry which is preliminary data.</text>
</comment>
<evidence type="ECO:0000256" key="5">
    <source>
        <dbReference type="ARBA" id="ARBA00022989"/>
    </source>
</evidence>